<organism evidence="2 3">
    <name type="scientific">Caerostris darwini</name>
    <dbReference type="NCBI Taxonomy" id="1538125"/>
    <lineage>
        <taxon>Eukaryota</taxon>
        <taxon>Metazoa</taxon>
        <taxon>Ecdysozoa</taxon>
        <taxon>Arthropoda</taxon>
        <taxon>Chelicerata</taxon>
        <taxon>Arachnida</taxon>
        <taxon>Araneae</taxon>
        <taxon>Araneomorphae</taxon>
        <taxon>Entelegynae</taxon>
        <taxon>Araneoidea</taxon>
        <taxon>Araneidae</taxon>
        <taxon>Caerostris</taxon>
    </lineage>
</organism>
<dbReference type="EMBL" id="BPLQ01012978">
    <property type="protein sequence ID" value="GIY68999.1"/>
    <property type="molecule type" value="Genomic_DNA"/>
</dbReference>
<dbReference type="AlphaFoldDB" id="A0AAV4VGL0"/>
<proteinExistence type="predicted"/>
<evidence type="ECO:0000313" key="2">
    <source>
        <dbReference type="EMBL" id="GIY68999.1"/>
    </source>
</evidence>
<evidence type="ECO:0000256" key="1">
    <source>
        <dbReference type="SAM" id="MobiDB-lite"/>
    </source>
</evidence>
<sequence>MKISRDRNLPSIPGEGPSGNGAGDIDKDLAALQRNSNVQIGDLGENDRNLVRSLANIEVAALLDAYGLVPTRRPKPNRKKEKGRDLLLFLNKN</sequence>
<feature type="region of interest" description="Disordered" evidence="1">
    <location>
        <begin position="1"/>
        <end position="27"/>
    </location>
</feature>
<keyword evidence="3" id="KW-1185">Reference proteome</keyword>
<comment type="caution">
    <text evidence="2">The sequence shown here is derived from an EMBL/GenBank/DDBJ whole genome shotgun (WGS) entry which is preliminary data.</text>
</comment>
<name>A0AAV4VGL0_9ARAC</name>
<protein>
    <submittedName>
        <fullName evidence="2">Rho GTPase-activating protein 18</fullName>
    </submittedName>
</protein>
<evidence type="ECO:0000313" key="3">
    <source>
        <dbReference type="Proteomes" id="UP001054837"/>
    </source>
</evidence>
<accession>A0AAV4VGL0</accession>
<reference evidence="2 3" key="1">
    <citation type="submission" date="2021-06" db="EMBL/GenBank/DDBJ databases">
        <title>Caerostris darwini draft genome.</title>
        <authorList>
            <person name="Kono N."/>
            <person name="Arakawa K."/>
        </authorList>
    </citation>
    <scope>NUCLEOTIDE SEQUENCE [LARGE SCALE GENOMIC DNA]</scope>
</reference>
<gene>
    <name evidence="2" type="primary">Arhgap18</name>
    <name evidence="2" type="ORF">CDAR_307631</name>
</gene>
<dbReference type="Proteomes" id="UP001054837">
    <property type="component" value="Unassembled WGS sequence"/>
</dbReference>